<sequence>MSNLLGLLVGWRYVVSSQSHTVWVPLMVAHCWQEEAALRMAKSRVKRREKSLQLDTRLKGRESKKVYPIWNTYHRRKILNGTTWASAALGISLITRFLHVDWPLVVELDGDVCDGIILLTVDLGEKRNIQGLPVTGQPLLATYSSLPFLPLLSSRSTLATKDLLVRIAYHAFGDYVDLLPSKGIPMSREELTAEVT</sequence>
<keyword evidence="3" id="KW-1185">Reference proteome</keyword>
<keyword evidence="1" id="KW-0732">Signal</keyword>
<evidence type="ECO:0000313" key="2">
    <source>
        <dbReference type="EMBL" id="PBK80735.1"/>
    </source>
</evidence>
<dbReference type="Proteomes" id="UP000217790">
    <property type="component" value="Unassembled WGS sequence"/>
</dbReference>
<name>A0A2H3CCC8_ARMGA</name>
<organism evidence="2 3">
    <name type="scientific">Armillaria gallica</name>
    <name type="common">Bulbous honey fungus</name>
    <name type="synonym">Armillaria bulbosa</name>
    <dbReference type="NCBI Taxonomy" id="47427"/>
    <lineage>
        <taxon>Eukaryota</taxon>
        <taxon>Fungi</taxon>
        <taxon>Dikarya</taxon>
        <taxon>Basidiomycota</taxon>
        <taxon>Agaricomycotina</taxon>
        <taxon>Agaricomycetes</taxon>
        <taxon>Agaricomycetidae</taxon>
        <taxon>Agaricales</taxon>
        <taxon>Marasmiineae</taxon>
        <taxon>Physalacriaceae</taxon>
        <taxon>Armillaria</taxon>
    </lineage>
</organism>
<feature type="signal peptide" evidence="1">
    <location>
        <begin position="1"/>
        <end position="16"/>
    </location>
</feature>
<dbReference type="InParanoid" id="A0A2H3CCC8"/>
<accession>A0A2H3CCC8</accession>
<evidence type="ECO:0000313" key="3">
    <source>
        <dbReference type="Proteomes" id="UP000217790"/>
    </source>
</evidence>
<evidence type="ECO:0000256" key="1">
    <source>
        <dbReference type="SAM" id="SignalP"/>
    </source>
</evidence>
<protein>
    <submittedName>
        <fullName evidence="2">Uncharacterized protein</fullName>
    </submittedName>
</protein>
<feature type="chain" id="PRO_5013836950" evidence="1">
    <location>
        <begin position="17"/>
        <end position="196"/>
    </location>
</feature>
<proteinExistence type="predicted"/>
<dbReference type="AlphaFoldDB" id="A0A2H3CCC8"/>
<dbReference type="EMBL" id="KZ293741">
    <property type="protein sequence ID" value="PBK80735.1"/>
    <property type="molecule type" value="Genomic_DNA"/>
</dbReference>
<gene>
    <name evidence="2" type="ORF">ARMGADRAFT_1068856</name>
</gene>
<reference evidence="3" key="1">
    <citation type="journal article" date="2017" name="Nat. Ecol. Evol.">
        <title>Genome expansion and lineage-specific genetic innovations in the forest pathogenic fungi Armillaria.</title>
        <authorList>
            <person name="Sipos G."/>
            <person name="Prasanna A.N."/>
            <person name="Walter M.C."/>
            <person name="O'Connor E."/>
            <person name="Balint B."/>
            <person name="Krizsan K."/>
            <person name="Kiss B."/>
            <person name="Hess J."/>
            <person name="Varga T."/>
            <person name="Slot J."/>
            <person name="Riley R."/>
            <person name="Boka B."/>
            <person name="Rigling D."/>
            <person name="Barry K."/>
            <person name="Lee J."/>
            <person name="Mihaltcheva S."/>
            <person name="LaButti K."/>
            <person name="Lipzen A."/>
            <person name="Waldron R."/>
            <person name="Moloney N.M."/>
            <person name="Sperisen C."/>
            <person name="Kredics L."/>
            <person name="Vagvoelgyi C."/>
            <person name="Patrignani A."/>
            <person name="Fitzpatrick D."/>
            <person name="Nagy I."/>
            <person name="Doyle S."/>
            <person name="Anderson J.B."/>
            <person name="Grigoriev I.V."/>
            <person name="Gueldener U."/>
            <person name="Muensterkoetter M."/>
            <person name="Nagy L.G."/>
        </authorList>
    </citation>
    <scope>NUCLEOTIDE SEQUENCE [LARGE SCALE GENOMIC DNA]</scope>
    <source>
        <strain evidence="3">Ar21-2</strain>
    </source>
</reference>